<reference evidence="1" key="1">
    <citation type="submission" date="2023-10" db="EMBL/GenBank/DDBJ databases">
        <authorList>
            <person name="Chen Y."/>
            <person name="Shah S."/>
            <person name="Dougan E. K."/>
            <person name="Thang M."/>
            <person name="Chan C."/>
        </authorList>
    </citation>
    <scope>NUCLEOTIDE SEQUENCE [LARGE SCALE GENOMIC DNA]</scope>
</reference>
<name>A0ABN9WV17_9DINO</name>
<accession>A0ABN9WV17</accession>
<proteinExistence type="predicted"/>
<organism evidence="1 2">
    <name type="scientific">Prorocentrum cordatum</name>
    <dbReference type="NCBI Taxonomy" id="2364126"/>
    <lineage>
        <taxon>Eukaryota</taxon>
        <taxon>Sar</taxon>
        <taxon>Alveolata</taxon>
        <taxon>Dinophyceae</taxon>
        <taxon>Prorocentrales</taxon>
        <taxon>Prorocentraceae</taxon>
        <taxon>Prorocentrum</taxon>
    </lineage>
</organism>
<gene>
    <name evidence="1" type="ORF">PCOR1329_LOCUS70781</name>
</gene>
<keyword evidence="2" id="KW-1185">Reference proteome</keyword>
<dbReference type="Proteomes" id="UP001189429">
    <property type="component" value="Unassembled WGS sequence"/>
</dbReference>
<comment type="caution">
    <text evidence="1">The sequence shown here is derived from an EMBL/GenBank/DDBJ whole genome shotgun (WGS) entry which is preliminary data.</text>
</comment>
<dbReference type="EMBL" id="CAUYUJ010019371">
    <property type="protein sequence ID" value="CAK0890626.1"/>
    <property type="molecule type" value="Genomic_DNA"/>
</dbReference>
<evidence type="ECO:0000313" key="1">
    <source>
        <dbReference type="EMBL" id="CAK0890626.1"/>
    </source>
</evidence>
<feature type="non-terminal residue" evidence="1">
    <location>
        <position position="1"/>
    </location>
</feature>
<evidence type="ECO:0000313" key="2">
    <source>
        <dbReference type="Proteomes" id="UP001189429"/>
    </source>
</evidence>
<sequence length="142" mass="16220">VIPRTCSSSLLHVAPRRRLSSDSQQRNSRNESMCSLHVWNRLRHMAVYSCRELLAEDGPPPVVMGRRRQKRREDFMRKFEFVNYVRQQDSAAETRAAWRGSGRYEAQSALCNDHNAACCCCCCIDVVPCSLLVLYSCSGICE</sequence>
<protein>
    <submittedName>
        <fullName evidence="1">Uncharacterized protein</fullName>
    </submittedName>
</protein>